<keyword evidence="1" id="KW-0732">Signal</keyword>
<dbReference type="RefSeq" id="WP_092435285.1">
    <property type="nucleotide sequence ID" value="NZ_FMYP01000005.1"/>
</dbReference>
<feature type="chain" id="PRO_5011614406" description="WD40-like Beta Propeller Repeat" evidence="1">
    <location>
        <begin position="22"/>
        <end position="949"/>
    </location>
</feature>
<dbReference type="Proteomes" id="UP000199452">
    <property type="component" value="Unassembled WGS sequence"/>
</dbReference>
<dbReference type="PANTHER" id="PTHR36842">
    <property type="entry name" value="PROTEIN TOLB HOMOLOG"/>
    <property type="match status" value="1"/>
</dbReference>
<dbReference type="EMBL" id="FMYP01000005">
    <property type="protein sequence ID" value="SDB87293.1"/>
    <property type="molecule type" value="Genomic_DNA"/>
</dbReference>
<dbReference type="SUPFAM" id="SSF69304">
    <property type="entry name" value="Tricorn protease N-terminal domain"/>
    <property type="match status" value="1"/>
</dbReference>
<dbReference type="PANTHER" id="PTHR36842:SF2">
    <property type="entry name" value="SLR0505 PROTEIN"/>
    <property type="match status" value="1"/>
</dbReference>
<reference evidence="2 3" key="1">
    <citation type="submission" date="2016-09" db="EMBL/GenBank/DDBJ databases">
        <authorList>
            <person name="Capua I."/>
            <person name="De Benedictis P."/>
            <person name="Joannis T."/>
            <person name="Lombin L.H."/>
            <person name="Cattoli G."/>
        </authorList>
    </citation>
    <scope>NUCLEOTIDE SEQUENCE [LARGE SCALE GENOMIC DNA]</scope>
    <source>
        <strain evidence="2 3">A7P-90m</strain>
    </source>
</reference>
<proteinExistence type="predicted"/>
<accession>A0A1G6GZH1</accession>
<evidence type="ECO:0000256" key="1">
    <source>
        <dbReference type="SAM" id="SignalP"/>
    </source>
</evidence>
<dbReference type="Gene3D" id="2.120.10.30">
    <property type="entry name" value="TolB, C-terminal domain"/>
    <property type="match status" value="1"/>
</dbReference>
<gene>
    <name evidence="2" type="ORF">SAMN05216323_100559</name>
</gene>
<dbReference type="OrthoDB" id="9799878at2"/>
<evidence type="ECO:0000313" key="3">
    <source>
        <dbReference type="Proteomes" id="UP000199452"/>
    </source>
</evidence>
<name>A0A1G6GZH1_9BACT</name>
<evidence type="ECO:0000313" key="2">
    <source>
        <dbReference type="EMBL" id="SDB87293.1"/>
    </source>
</evidence>
<evidence type="ECO:0008006" key="4">
    <source>
        <dbReference type="Google" id="ProtNLM"/>
    </source>
</evidence>
<dbReference type="InterPro" id="IPR011042">
    <property type="entry name" value="6-blade_b-propeller_TolB-like"/>
</dbReference>
<organism evidence="2 3">
    <name type="scientific">Williamwhitmania taraxaci</name>
    <dbReference type="NCBI Taxonomy" id="1640674"/>
    <lineage>
        <taxon>Bacteria</taxon>
        <taxon>Pseudomonadati</taxon>
        <taxon>Bacteroidota</taxon>
        <taxon>Bacteroidia</taxon>
        <taxon>Bacteroidales</taxon>
        <taxon>Williamwhitmaniaceae</taxon>
        <taxon>Williamwhitmania</taxon>
    </lineage>
</organism>
<dbReference type="STRING" id="1640674.SAMN05216323_100559"/>
<protein>
    <recommendedName>
        <fullName evidence="4">WD40-like Beta Propeller Repeat</fullName>
    </recommendedName>
</protein>
<dbReference type="AlphaFoldDB" id="A0A1G6GZH1"/>
<sequence>MKWIAALILLAILSVPRDAPAQFFSHGQESSSIRWKQVSSDKYRVIFPENNMFQALRFASFLNAAVDSNATNIRKPITVVLHPWHPQSNGFVTLAPRRMEIYAIPPQDNYPQEWLAQLAIHEYRHVVQMEQLNHNAVRVGSWVLGEQGWGAAAALAPPWFLEGDAVLSETKFSRSGRGRLPSFEQGHRTAMLSGKKYSYDKWLMGSYKDYIPNHYELGYKLVAYGELKYGKNLWGEVMDYTSRKPYTLVPFYFALKKFAGVSREKLFYQTFSFLDSAWRQGSEEPICEGKIILGQDNTSYFDDRYPVFLDDTTLVTYRTGVKLSPRFVKTELHNHGETLYKPNSVYDPIGGGGNYVVWNEYLPNFRWGQQGISKIKILDLTTRRERVLRCDLQLFSPSISHSNNRLVSVGVAPDGAQFLVFFNLINAKEATRISFPLGVALQTPCWGGTDSVVAYTKVDSTGKSLCVYDLKTGSEVALIAKSAIDFSTPVYWGKYVLFSSYNSQVNNIFGIDTVSKKLYRITSSKFGCENPSISPNGNLLAFSCYTPNGYRLSLASMDTCQFNEINGLLGYRNPFELVIESRSVNPDTQLSVDNHSFTIEKYRKGLHLFRIHSWAPFFYDPLQINAISPEFKPGLTFVSQNILSTTTAVLGVSVTDNKPAYHARFIYEEWFPVFSLSADYGELTMVYRDGNAKYYPMVEADRLEIAGSVSLPYNLTRNRFLRSIVPSVSISYSNDYLYFRTDSSYARNYTFITSRVVYYSHTPMAKRDIRAPWGKFIDLRFRYSPFESENMGSILSLQLKQMTPGFAANHSLMLSMGVQKQEVKKYYLSSTIPLPRGYLQFSTEQLLALSADYAFPLFYPDLALPSVLYLKRIRANFFGDWAKDGYVVYNMTQKRRETHFEYLYSYGVDFGFDYHLFRNAFPISTTLRFGNTRNNELFFNVFFGISFNN</sequence>
<keyword evidence="3" id="KW-1185">Reference proteome</keyword>
<feature type="signal peptide" evidence="1">
    <location>
        <begin position="1"/>
        <end position="21"/>
    </location>
</feature>